<gene>
    <name evidence="1" type="ORF">RPERSI_LOCUS22687</name>
</gene>
<dbReference type="Proteomes" id="UP000789920">
    <property type="component" value="Unassembled WGS sequence"/>
</dbReference>
<sequence>EVEGSKFWFPNKKDQIVSHFKKCAYFFTETTPEEREKIFNLVKVLSK</sequence>
<dbReference type="EMBL" id="CAJVQC010069156">
    <property type="protein sequence ID" value="CAG8808693.1"/>
    <property type="molecule type" value="Genomic_DNA"/>
</dbReference>
<name>A0ACA9RTS6_9GLOM</name>
<evidence type="ECO:0000313" key="2">
    <source>
        <dbReference type="Proteomes" id="UP000789920"/>
    </source>
</evidence>
<comment type="caution">
    <text evidence="1">The sequence shown here is derived from an EMBL/GenBank/DDBJ whole genome shotgun (WGS) entry which is preliminary data.</text>
</comment>
<evidence type="ECO:0000313" key="1">
    <source>
        <dbReference type="EMBL" id="CAG8808693.1"/>
    </source>
</evidence>
<reference evidence="1" key="1">
    <citation type="submission" date="2021-06" db="EMBL/GenBank/DDBJ databases">
        <authorList>
            <person name="Kallberg Y."/>
            <person name="Tangrot J."/>
            <person name="Rosling A."/>
        </authorList>
    </citation>
    <scope>NUCLEOTIDE SEQUENCE</scope>
    <source>
        <strain evidence="1">MA461A</strain>
    </source>
</reference>
<proteinExistence type="predicted"/>
<feature type="non-terminal residue" evidence="1">
    <location>
        <position position="47"/>
    </location>
</feature>
<keyword evidence="2" id="KW-1185">Reference proteome</keyword>
<organism evidence="1 2">
    <name type="scientific">Racocetra persica</name>
    <dbReference type="NCBI Taxonomy" id="160502"/>
    <lineage>
        <taxon>Eukaryota</taxon>
        <taxon>Fungi</taxon>
        <taxon>Fungi incertae sedis</taxon>
        <taxon>Mucoromycota</taxon>
        <taxon>Glomeromycotina</taxon>
        <taxon>Glomeromycetes</taxon>
        <taxon>Diversisporales</taxon>
        <taxon>Gigasporaceae</taxon>
        <taxon>Racocetra</taxon>
    </lineage>
</organism>
<feature type="non-terminal residue" evidence="1">
    <location>
        <position position="1"/>
    </location>
</feature>
<protein>
    <submittedName>
        <fullName evidence="1">25324_t:CDS:1</fullName>
    </submittedName>
</protein>
<accession>A0ACA9RTS6</accession>